<protein>
    <recommendedName>
        <fullName evidence="1">Xylose isomerase-like TIM barrel domain-containing protein</fullName>
    </recommendedName>
</protein>
<accession>A0A5F1Y8B5</accession>
<dbReference type="InterPro" id="IPR013022">
    <property type="entry name" value="Xyl_isomerase-like_TIM-brl"/>
</dbReference>
<dbReference type="RefSeq" id="WP_135590658.1">
    <property type="nucleotide sequence ID" value="NZ_RQEZ01000048.1"/>
</dbReference>
<reference evidence="2" key="1">
    <citation type="journal article" date="2019" name="PLoS Negl. Trop. Dis.">
        <title>Revisiting the worldwide diversity of Leptospira species in the environment.</title>
        <authorList>
            <person name="Vincent A.T."/>
            <person name="Schiettekatte O."/>
            <person name="Bourhy P."/>
            <person name="Veyrier F.J."/>
            <person name="Picardeau M."/>
        </authorList>
    </citation>
    <scope>NUCLEOTIDE SEQUENCE [LARGE SCALE GENOMIC DNA]</scope>
    <source>
        <strain evidence="2">201800299</strain>
    </source>
</reference>
<dbReference type="SUPFAM" id="SSF51658">
    <property type="entry name" value="Xylose isomerase-like"/>
    <property type="match status" value="1"/>
</dbReference>
<keyword evidence="3" id="KW-1185">Reference proteome</keyword>
<evidence type="ECO:0000259" key="1">
    <source>
        <dbReference type="Pfam" id="PF01261"/>
    </source>
</evidence>
<evidence type="ECO:0000313" key="2">
    <source>
        <dbReference type="EMBL" id="TGK30930.1"/>
    </source>
</evidence>
<dbReference type="Gene3D" id="3.20.20.150">
    <property type="entry name" value="Divalent-metal-dependent TIM barrel enzymes"/>
    <property type="match status" value="1"/>
</dbReference>
<organism evidence="2 3">
    <name type="scientific">Leptospira gomenensis</name>
    <dbReference type="NCBI Taxonomy" id="2484974"/>
    <lineage>
        <taxon>Bacteria</taxon>
        <taxon>Pseudomonadati</taxon>
        <taxon>Spirochaetota</taxon>
        <taxon>Spirochaetia</taxon>
        <taxon>Leptospirales</taxon>
        <taxon>Leptospiraceae</taxon>
        <taxon>Leptospira</taxon>
    </lineage>
</organism>
<proteinExistence type="predicted"/>
<dbReference type="OrthoDB" id="1440296at2"/>
<dbReference type="EMBL" id="RQFA01000066">
    <property type="protein sequence ID" value="TGK30930.1"/>
    <property type="molecule type" value="Genomic_DNA"/>
</dbReference>
<dbReference type="Proteomes" id="UP000298277">
    <property type="component" value="Unassembled WGS sequence"/>
</dbReference>
<name>A0A5F1Y8B5_9LEPT</name>
<dbReference type="Pfam" id="PF01261">
    <property type="entry name" value="AP_endonuc_2"/>
    <property type="match status" value="1"/>
</dbReference>
<sequence>MKIAVSTLAFIGIPIQDVVELATNNSFQIEFSSGLPYMENMEAIYLSSGIERLPHNYFPAPKEPFVLNLASTDREIREKSIEHCKRGLELAAASRSPFFAAHAGFCIDPKPEELGRKLKQDREFNRSTNKEIFIESIRKVLDYSNILNMPFLIENNVVAAMNLREDGRNPLLCADPDEILETVNIIKDENFGILLDTAHLKVSAGTLSFDADEAVLRLKAVIRGLHHSDNEGVLDTNDRLTNQYWFLKHMRFFREAQHVLEIKRLNIDEILEHFDLLKNAAGVN</sequence>
<gene>
    <name evidence="2" type="ORF">EHQ17_14500</name>
</gene>
<dbReference type="AlphaFoldDB" id="A0A5F1Y8B5"/>
<evidence type="ECO:0000313" key="3">
    <source>
        <dbReference type="Proteomes" id="UP000298277"/>
    </source>
</evidence>
<dbReference type="InterPro" id="IPR036237">
    <property type="entry name" value="Xyl_isomerase-like_sf"/>
</dbReference>
<comment type="caution">
    <text evidence="2">The sequence shown here is derived from an EMBL/GenBank/DDBJ whole genome shotgun (WGS) entry which is preliminary data.</text>
</comment>
<feature type="domain" description="Xylose isomerase-like TIM barrel" evidence="1">
    <location>
        <begin position="45"/>
        <end position="237"/>
    </location>
</feature>